<dbReference type="PROSITE" id="PS51257">
    <property type="entry name" value="PROKAR_LIPOPROTEIN"/>
    <property type="match status" value="1"/>
</dbReference>
<dbReference type="AlphaFoldDB" id="A0A3N2DPJ8"/>
<sequence>MKILHGGTLLATLLLAACSEPIEPTPIESAETAAPLLLGQPATAKPIDFSVPPHPYMSAQGVNAMHGDGYSSDVHPGGGPLGVDVQRRSRVGTVMPGGQCATVTFDSEGRIVALCAALTGFNIHLLEPRSLNLLAEYNLPIRPSTYDAFLHADKSKIMQDSSGAYFYLDEQDRVVMAASDQTIRRISHQQDEQGRWSFTLEDSWDLSDDVPHDCTSLTNWSPEGECDPITAVMPDHEGYIWWVTRRGRIGTLDPDSGEVRGMQLAGEEIQNGFSVAADGVYVVSDHAMYRFYSAANGEPKVGWRETYDRGTRRKVGTINQGSGTTPTLLGEEYVTITDNADGRMNLVVYHRQQDYQGERKICSVPLFDNEHSVTDNSMIGFNRTIILENNAGYSSAFEQSDWSTAGGGISRVDIRADDSGCDLVWTSQEHSPSVVPKVAAGNGLAYFYSFIPQQNGENAWYLTALDVETGKTQLKILTGSSSNFDNNWAPLTLGPDGTAYIGTFKGLVAIWDKS</sequence>
<evidence type="ECO:0000313" key="1">
    <source>
        <dbReference type="EMBL" id="ROS01723.1"/>
    </source>
</evidence>
<dbReference type="InterPro" id="IPR011047">
    <property type="entry name" value="Quinoprotein_ADH-like_sf"/>
</dbReference>
<keyword evidence="2" id="KW-1185">Reference proteome</keyword>
<evidence type="ECO:0000313" key="2">
    <source>
        <dbReference type="Proteomes" id="UP000275394"/>
    </source>
</evidence>
<dbReference type="SUPFAM" id="SSF50998">
    <property type="entry name" value="Quinoprotein alcohol dehydrogenase-like"/>
    <property type="match status" value="1"/>
</dbReference>
<reference evidence="1 2" key="1">
    <citation type="submission" date="2018-11" db="EMBL/GenBank/DDBJ databases">
        <title>Genomic Encyclopedia of Type Strains, Phase IV (KMG-IV): sequencing the most valuable type-strain genomes for metagenomic binning, comparative biology and taxonomic classification.</title>
        <authorList>
            <person name="Goeker M."/>
        </authorList>
    </citation>
    <scope>NUCLEOTIDE SEQUENCE [LARGE SCALE GENOMIC DNA]</scope>
    <source>
        <strain evidence="1 2">DSM 100316</strain>
    </source>
</reference>
<dbReference type="RefSeq" id="WP_123712891.1">
    <property type="nucleotide sequence ID" value="NZ_RKHR01000004.1"/>
</dbReference>
<organism evidence="1 2">
    <name type="scientific">Sinobacterium caligoides</name>
    <dbReference type="NCBI Taxonomy" id="933926"/>
    <lineage>
        <taxon>Bacteria</taxon>
        <taxon>Pseudomonadati</taxon>
        <taxon>Pseudomonadota</taxon>
        <taxon>Gammaproteobacteria</taxon>
        <taxon>Cellvibrionales</taxon>
        <taxon>Spongiibacteraceae</taxon>
        <taxon>Sinobacterium</taxon>
    </lineage>
</organism>
<dbReference type="EMBL" id="RKHR01000004">
    <property type="protein sequence ID" value="ROS01723.1"/>
    <property type="molecule type" value="Genomic_DNA"/>
</dbReference>
<dbReference type="Proteomes" id="UP000275394">
    <property type="component" value="Unassembled WGS sequence"/>
</dbReference>
<name>A0A3N2DPJ8_9GAMM</name>
<accession>A0A3N2DPJ8</accession>
<gene>
    <name evidence="1" type="ORF">EDC56_2168</name>
</gene>
<proteinExistence type="predicted"/>
<comment type="caution">
    <text evidence="1">The sequence shown here is derived from an EMBL/GenBank/DDBJ whole genome shotgun (WGS) entry which is preliminary data.</text>
</comment>
<dbReference type="InterPro" id="IPR015943">
    <property type="entry name" value="WD40/YVTN_repeat-like_dom_sf"/>
</dbReference>
<dbReference type="OrthoDB" id="3276947at2"/>
<dbReference type="Gene3D" id="2.130.10.10">
    <property type="entry name" value="YVTN repeat-like/Quinoprotein amine dehydrogenase"/>
    <property type="match status" value="1"/>
</dbReference>
<protein>
    <recommendedName>
        <fullName evidence="3">WD40 repeat protein</fullName>
    </recommendedName>
</protein>
<evidence type="ECO:0008006" key="3">
    <source>
        <dbReference type="Google" id="ProtNLM"/>
    </source>
</evidence>